<dbReference type="AlphaFoldDB" id="A0A7Y6NR75"/>
<evidence type="ECO:0000313" key="1">
    <source>
        <dbReference type="EMBL" id="NUZ07828.1"/>
    </source>
</evidence>
<comment type="caution">
    <text evidence="1">The sequence shown here is derived from an EMBL/GenBank/DDBJ whole genome shotgun (WGS) entry which is preliminary data.</text>
</comment>
<reference evidence="1 2" key="1">
    <citation type="submission" date="2020-06" db="EMBL/GenBank/DDBJ databases">
        <title>Schlegella sp. ID0723 isolated from air conditioner.</title>
        <authorList>
            <person name="Kim D.Y."/>
            <person name="Kim D.-U."/>
        </authorList>
    </citation>
    <scope>NUCLEOTIDE SEQUENCE [LARGE SCALE GENOMIC DNA]</scope>
    <source>
        <strain evidence="1 2">ID0723</strain>
    </source>
</reference>
<accession>A0A7Y6NR75</accession>
<gene>
    <name evidence="1" type="ORF">HQN59_18855</name>
</gene>
<protein>
    <submittedName>
        <fullName evidence="1">Membrane integrity-associated transporter subunit PqiC</fullName>
    </submittedName>
</protein>
<proteinExistence type="predicted"/>
<sequence>MTEQHLSLPHTTWRVGARTRQVAAVLVGLVLLAGCGLTQPPPVKESFMLASRAAPTASPRPHAATLRIGSFGVVAPFEGRGIVFRTTEVNYQSDFYNEFFVAPGAMVRERVGAYLTAARPFRSIALDPRVAGRYQLRGVVTQMLGDVRHKAAPAAVLAIHFYLVATDPPADRLVYDRLVEQRVALPDTSARAVVDGLGAALDQVLATLADDLGRLDLAALEASAPRMR</sequence>
<evidence type="ECO:0000313" key="2">
    <source>
        <dbReference type="Proteomes" id="UP000529637"/>
    </source>
</evidence>
<organism evidence="1 2">
    <name type="scientific">Piscinibacter koreensis</name>
    <dbReference type="NCBI Taxonomy" id="2742824"/>
    <lineage>
        <taxon>Bacteria</taxon>
        <taxon>Pseudomonadati</taxon>
        <taxon>Pseudomonadota</taxon>
        <taxon>Betaproteobacteria</taxon>
        <taxon>Burkholderiales</taxon>
        <taxon>Sphaerotilaceae</taxon>
        <taxon>Piscinibacter</taxon>
    </lineage>
</organism>
<keyword evidence="2" id="KW-1185">Reference proteome</keyword>
<dbReference type="EMBL" id="JABWMJ010000009">
    <property type="protein sequence ID" value="NUZ07828.1"/>
    <property type="molecule type" value="Genomic_DNA"/>
</dbReference>
<dbReference type="Gene3D" id="3.40.50.10610">
    <property type="entry name" value="ABC-type transport auxiliary lipoprotein component"/>
    <property type="match status" value="1"/>
</dbReference>
<dbReference type="Proteomes" id="UP000529637">
    <property type="component" value="Unassembled WGS sequence"/>
</dbReference>
<dbReference type="SUPFAM" id="SSF159594">
    <property type="entry name" value="XCC0632-like"/>
    <property type="match status" value="1"/>
</dbReference>
<name>A0A7Y6NR75_9BURK</name>